<comment type="caution">
    <text evidence="3">The sequence shown here is derived from an EMBL/GenBank/DDBJ whole genome shotgun (WGS) entry which is preliminary data.</text>
</comment>
<sequence>MWSNIVLPLLVGYHQVSQASAYRISTTLADKYTRITRCRSCLQRLMPKATFSFGYGDGLYRSATRSDLLLMYADITDDIPHEYVDRSCNYNGVACYRTKDLKQNVAENKKLASILQELSRSLQNGVILLFGINLAADKSRSGNSGASKRSRLIDSDLNHDTEKDQSGDASTYPQNAFNAVRLSEHDIEQRETQCLLFKNFLPEFSFLVCLQCLNLGDTDERYLVSSTPHSGHQWVLRYTSSEIPERTLQKCGSLCGDIAFRSSDHCIAAHIEYITGAFRTSVVSEYPVLVVNYQKLCKKHCLECVGTIMDSIGAHNGKNDMEAIFVASESILKSKWDSLFNTCKNSEHCSAIEVQTFSWTPTLSKSQRLNPPSDKSGDSFSRQSTTSYFCMHITTRPHFDIRGCLTCLTKSKLYKSEGNEPQKTSDATYLMFSTKALHVQELAIECYESCSWVAGLSKPVCDFLQEMDKVHRAHSTESLQLQRGQPFVNMIKSLQAGPFLWYLQFEKGDADMAIAFRELAFCIAVVTNAYVVSVTSRYLIVSPFQYEHVVSICKIPDKIQITKLDYVDSGSFSQPLSFQSITLSLGFSGRHEPENLKTTRVGNEKLTPPASTSTYG</sequence>
<name>A0A024FWV7_9STRA</name>
<feature type="compositionally biased region" description="Basic and acidic residues" evidence="1">
    <location>
        <begin position="151"/>
        <end position="166"/>
    </location>
</feature>
<dbReference type="InParanoid" id="A0A024FWV7"/>
<evidence type="ECO:0000256" key="2">
    <source>
        <dbReference type="SAM" id="SignalP"/>
    </source>
</evidence>
<keyword evidence="2" id="KW-0732">Signal</keyword>
<gene>
    <name evidence="3" type="ORF">BN9_131710</name>
</gene>
<proteinExistence type="predicted"/>
<feature type="signal peptide" evidence="2">
    <location>
        <begin position="1"/>
        <end position="21"/>
    </location>
</feature>
<dbReference type="EMBL" id="CAIX01001302">
    <property type="protein sequence ID" value="CCI11600.1"/>
    <property type="molecule type" value="Genomic_DNA"/>
</dbReference>
<dbReference type="AlphaFoldDB" id="A0A024FWV7"/>
<reference evidence="3 4" key="1">
    <citation type="submission" date="2012-05" db="EMBL/GenBank/DDBJ databases">
        <title>Recombination and specialization in a pathogen metapopulation.</title>
        <authorList>
            <person name="Gardiner A."/>
            <person name="Kemen E."/>
            <person name="Schultz-Larsen T."/>
            <person name="MacLean D."/>
            <person name="Van Oosterhout C."/>
            <person name="Jones J.D.G."/>
        </authorList>
    </citation>
    <scope>NUCLEOTIDE SEQUENCE [LARGE SCALE GENOMIC DNA]</scope>
    <source>
        <strain evidence="3 4">Ac Nc2</strain>
    </source>
</reference>
<keyword evidence="4" id="KW-1185">Reference proteome</keyword>
<evidence type="ECO:0000313" key="4">
    <source>
        <dbReference type="Proteomes" id="UP000053237"/>
    </source>
</evidence>
<dbReference type="Proteomes" id="UP000053237">
    <property type="component" value="Unassembled WGS sequence"/>
</dbReference>
<evidence type="ECO:0000313" key="3">
    <source>
        <dbReference type="EMBL" id="CCI11600.1"/>
    </source>
</evidence>
<feature type="region of interest" description="Disordered" evidence="1">
    <location>
        <begin position="363"/>
        <end position="382"/>
    </location>
</feature>
<organism evidence="3 4">
    <name type="scientific">Albugo candida</name>
    <dbReference type="NCBI Taxonomy" id="65357"/>
    <lineage>
        <taxon>Eukaryota</taxon>
        <taxon>Sar</taxon>
        <taxon>Stramenopiles</taxon>
        <taxon>Oomycota</taxon>
        <taxon>Peronosporomycetes</taxon>
        <taxon>Albuginales</taxon>
        <taxon>Albuginaceae</taxon>
        <taxon>Albugo</taxon>
    </lineage>
</organism>
<protein>
    <submittedName>
        <fullName evidence="3">Uncharacterized protein</fullName>
    </submittedName>
</protein>
<feature type="region of interest" description="Disordered" evidence="1">
    <location>
        <begin position="594"/>
        <end position="616"/>
    </location>
</feature>
<evidence type="ECO:0000256" key="1">
    <source>
        <dbReference type="SAM" id="MobiDB-lite"/>
    </source>
</evidence>
<feature type="chain" id="PRO_5001529327" evidence="2">
    <location>
        <begin position="22"/>
        <end position="616"/>
    </location>
</feature>
<feature type="region of interest" description="Disordered" evidence="1">
    <location>
        <begin position="138"/>
        <end position="172"/>
    </location>
</feature>
<accession>A0A024FWV7</accession>